<evidence type="ECO:0000313" key="5">
    <source>
        <dbReference type="Proteomes" id="UP001530400"/>
    </source>
</evidence>
<keyword evidence="2" id="KW-1133">Transmembrane helix</keyword>
<feature type="region of interest" description="Disordered" evidence="1">
    <location>
        <begin position="672"/>
        <end position="695"/>
    </location>
</feature>
<organism evidence="4 5">
    <name type="scientific">Cyclotella atomus</name>
    <dbReference type="NCBI Taxonomy" id="382360"/>
    <lineage>
        <taxon>Eukaryota</taxon>
        <taxon>Sar</taxon>
        <taxon>Stramenopiles</taxon>
        <taxon>Ochrophyta</taxon>
        <taxon>Bacillariophyta</taxon>
        <taxon>Coscinodiscophyceae</taxon>
        <taxon>Thalassiosirophycidae</taxon>
        <taxon>Stephanodiscales</taxon>
        <taxon>Stephanodiscaceae</taxon>
        <taxon>Cyclotella</taxon>
    </lineage>
</organism>
<evidence type="ECO:0000256" key="1">
    <source>
        <dbReference type="SAM" id="MobiDB-lite"/>
    </source>
</evidence>
<dbReference type="AlphaFoldDB" id="A0ABD3PGL0"/>
<name>A0ABD3PGL0_9STRA</name>
<keyword evidence="2" id="KW-0472">Membrane</keyword>
<feature type="region of interest" description="Disordered" evidence="1">
    <location>
        <begin position="42"/>
        <end position="80"/>
    </location>
</feature>
<feature type="compositionally biased region" description="Low complexity" evidence="1">
    <location>
        <begin position="573"/>
        <end position="588"/>
    </location>
</feature>
<dbReference type="EMBL" id="JALLPJ020000633">
    <property type="protein sequence ID" value="KAL3786844.1"/>
    <property type="molecule type" value="Genomic_DNA"/>
</dbReference>
<feature type="transmembrane region" description="Helical" evidence="2">
    <location>
        <begin position="517"/>
        <end position="539"/>
    </location>
</feature>
<feature type="compositionally biased region" description="Acidic residues" evidence="1">
    <location>
        <begin position="261"/>
        <end position="288"/>
    </location>
</feature>
<keyword evidence="5" id="KW-1185">Reference proteome</keyword>
<evidence type="ECO:0000313" key="4">
    <source>
        <dbReference type="EMBL" id="KAL3786844.1"/>
    </source>
</evidence>
<evidence type="ECO:0000256" key="2">
    <source>
        <dbReference type="SAM" id="Phobius"/>
    </source>
</evidence>
<dbReference type="Proteomes" id="UP001530400">
    <property type="component" value="Unassembled WGS sequence"/>
</dbReference>
<gene>
    <name evidence="4" type="ORF">ACHAWO_003187</name>
</gene>
<sequence length="695" mass="73212">MKLSTPLLLTLALIAPSSSTASQVLRGSQSQTPVRLFPVDKKHSKKAVVGDNKLSGDAKLSSVSPGSGANGKKLSAGSAANAVSTAKNVKKCKKKRVTSSSGGAAATVTDAGVNIFEVADPSLTTSTSSTKTTTSMSASASTSTSANGKTTTIPTTTGTTTIQTTTGTTTSATVKATEGITSVQGQQRASSVEIPDTIPKEQWTDVCDENGSLVPPNTYYPTASPGNDDFFLMDTAGNEAGNNKVPTKAPIYSGFFFTSDGDTDDEATDEDISDGNDETDDGVTDDNGIEDRTSPGCNAFANNRVYETSIVANVNFVYEILVDDSGNGVDSILDDLEGKLVKLLGGEMIYCESVRLLRGVGSASSSIVGASGSVSGVDGYGRDGDYKNRRLESQVDGISSSPTDTVTTSPCTHFTSTASSSCHSIQGGMTLYLRENSSSSSASQSSTRALKILMNEFNNNESSFMNDGEYAVNGLAGIRYISGVADEDVGVGHSNNPSTNVGGAASESKNVEENKNLSSVGISLVVMGSALFASLLLVVARKSRREENSADTYDEFYDEDQDLEQKWKDGDNDSNSLNDTLDSTSSHDSPTRADRDHRLATIYNEDESVNAFSIIRELHASEAYAASHGIQDAASVISRKPVFVSTRDDDSVEVYNANQSVYTQSSMLTKPTFENPAGMGRGNERRYNVDDTVEL</sequence>
<feature type="region of interest" description="Disordered" evidence="1">
    <location>
        <begin position="259"/>
        <end position="294"/>
    </location>
</feature>
<proteinExistence type="predicted"/>
<feature type="signal peptide" evidence="3">
    <location>
        <begin position="1"/>
        <end position="21"/>
    </location>
</feature>
<reference evidence="4 5" key="1">
    <citation type="submission" date="2024-10" db="EMBL/GenBank/DDBJ databases">
        <title>Updated reference genomes for cyclostephanoid diatoms.</title>
        <authorList>
            <person name="Roberts W.R."/>
            <person name="Alverson A.J."/>
        </authorList>
    </citation>
    <scope>NUCLEOTIDE SEQUENCE [LARGE SCALE GENOMIC DNA]</scope>
    <source>
        <strain evidence="4 5">AJA010-31</strain>
    </source>
</reference>
<keyword evidence="2" id="KW-0812">Transmembrane</keyword>
<feature type="region of interest" description="Disordered" evidence="1">
    <location>
        <begin position="123"/>
        <end position="164"/>
    </location>
</feature>
<protein>
    <submittedName>
        <fullName evidence="4">Uncharacterized protein</fullName>
    </submittedName>
</protein>
<evidence type="ECO:0000256" key="3">
    <source>
        <dbReference type="SAM" id="SignalP"/>
    </source>
</evidence>
<feature type="chain" id="PRO_5044783673" evidence="3">
    <location>
        <begin position="22"/>
        <end position="695"/>
    </location>
</feature>
<accession>A0ABD3PGL0</accession>
<comment type="caution">
    <text evidence="4">The sequence shown here is derived from an EMBL/GenBank/DDBJ whole genome shotgun (WGS) entry which is preliminary data.</text>
</comment>
<feature type="region of interest" description="Disordered" evidence="1">
    <location>
        <begin position="493"/>
        <end position="512"/>
    </location>
</feature>
<keyword evidence="3" id="KW-0732">Signal</keyword>
<feature type="region of interest" description="Disordered" evidence="1">
    <location>
        <begin position="565"/>
        <end position="593"/>
    </location>
</feature>